<dbReference type="InterPro" id="IPR023828">
    <property type="entry name" value="Peptidase_S8_Ser-AS"/>
</dbReference>
<evidence type="ECO:0000259" key="8">
    <source>
        <dbReference type="Pfam" id="PF18962"/>
    </source>
</evidence>
<dbReference type="SUPFAM" id="SSF49785">
    <property type="entry name" value="Galactose-binding domain-like"/>
    <property type="match status" value="1"/>
</dbReference>
<dbReference type="InterPro" id="IPR051048">
    <property type="entry name" value="Peptidase_S8/S53_subtilisin"/>
</dbReference>
<evidence type="ECO:0000256" key="4">
    <source>
        <dbReference type="ARBA" id="ARBA00022801"/>
    </source>
</evidence>
<accession>A0AAI8C8R6</accession>
<protein>
    <recommendedName>
        <fullName evidence="11">Peptidase S8</fullName>
    </recommendedName>
</protein>
<dbReference type="NCBIfam" id="TIGR04183">
    <property type="entry name" value="Por_Secre_tail"/>
    <property type="match status" value="1"/>
</dbReference>
<dbReference type="Pfam" id="PF00082">
    <property type="entry name" value="Peptidase_S8"/>
    <property type="match status" value="1"/>
</dbReference>
<keyword evidence="5 6" id="KW-0720">Serine protease</keyword>
<dbReference type="GO" id="GO:0006508">
    <property type="term" value="P:proteolysis"/>
    <property type="evidence" value="ECO:0007669"/>
    <property type="project" value="UniProtKB-KW"/>
</dbReference>
<keyword evidence="4 6" id="KW-0378">Hydrolase</keyword>
<name>A0AAI8C8R6_9FLAO</name>
<dbReference type="InterPro" id="IPR026444">
    <property type="entry name" value="Secre_tail"/>
</dbReference>
<dbReference type="Proteomes" id="UP000069030">
    <property type="component" value="Chromosome"/>
</dbReference>
<feature type="domain" description="Peptidase S8/S53" evidence="7">
    <location>
        <begin position="120"/>
        <end position="434"/>
    </location>
</feature>
<keyword evidence="2 6" id="KW-0645">Protease</keyword>
<organism evidence="9 10">
    <name type="scientific">Myroides odoratimimus</name>
    <dbReference type="NCBI Taxonomy" id="76832"/>
    <lineage>
        <taxon>Bacteria</taxon>
        <taxon>Pseudomonadati</taxon>
        <taxon>Bacteroidota</taxon>
        <taxon>Flavobacteriia</taxon>
        <taxon>Flavobacteriales</taxon>
        <taxon>Flavobacteriaceae</taxon>
        <taxon>Myroides</taxon>
    </lineage>
</organism>
<dbReference type="Gene3D" id="3.40.50.200">
    <property type="entry name" value="Peptidase S8/S53 domain"/>
    <property type="match status" value="1"/>
</dbReference>
<dbReference type="SUPFAM" id="SSF52743">
    <property type="entry name" value="Subtilisin-like"/>
    <property type="match status" value="1"/>
</dbReference>
<dbReference type="Gene3D" id="2.60.120.380">
    <property type="match status" value="1"/>
</dbReference>
<evidence type="ECO:0000313" key="9">
    <source>
        <dbReference type="EMBL" id="ALU28057.1"/>
    </source>
</evidence>
<proteinExistence type="inferred from homology"/>
<comment type="similarity">
    <text evidence="1 6">Belongs to the peptidase S8 family.</text>
</comment>
<evidence type="ECO:0000259" key="7">
    <source>
        <dbReference type="Pfam" id="PF00082"/>
    </source>
</evidence>
<dbReference type="PROSITE" id="PS00138">
    <property type="entry name" value="SUBTILASE_SER"/>
    <property type="match status" value="1"/>
</dbReference>
<evidence type="ECO:0000256" key="5">
    <source>
        <dbReference type="ARBA" id="ARBA00022825"/>
    </source>
</evidence>
<dbReference type="PANTHER" id="PTHR43399">
    <property type="entry name" value="SUBTILISIN-RELATED"/>
    <property type="match status" value="1"/>
</dbReference>
<dbReference type="Pfam" id="PF18962">
    <property type="entry name" value="Por_Secre_tail"/>
    <property type="match status" value="1"/>
</dbReference>
<dbReference type="InterPro" id="IPR036852">
    <property type="entry name" value="Peptidase_S8/S53_dom_sf"/>
</dbReference>
<dbReference type="GO" id="GO:0004252">
    <property type="term" value="F:serine-type endopeptidase activity"/>
    <property type="evidence" value="ECO:0007669"/>
    <property type="project" value="UniProtKB-UniRule"/>
</dbReference>
<evidence type="ECO:0000313" key="10">
    <source>
        <dbReference type="Proteomes" id="UP000069030"/>
    </source>
</evidence>
<gene>
    <name evidence="9" type="ORF">AS202_18730</name>
</gene>
<dbReference type="CDD" id="cd04842">
    <property type="entry name" value="Peptidases_S8_Kp43_protease"/>
    <property type="match status" value="1"/>
</dbReference>
<feature type="domain" description="Secretion system C-terminal sorting" evidence="8">
    <location>
        <begin position="603"/>
        <end position="673"/>
    </location>
</feature>
<feature type="active site" description="Charge relay system" evidence="6">
    <location>
        <position position="129"/>
    </location>
</feature>
<dbReference type="InterPro" id="IPR000209">
    <property type="entry name" value="Peptidase_S8/S53_dom"/>
</dbReference>
<dbReference type="InterPro" id="IPR034058">
    <property type="entry name" value="TagA/B/C/D_pept_dom"/>
</dbReference>
<evidence type="ECO:0000256" key="2">
    <source>
        <dbReference type="ARBA" id="ARBA00022670"/>
    </source>
</evidence>
<reference evidence="9 10" key="1">
    <citation type="journal article" date="2016" name="J. Zhejiang Univ. Sci. B">
        <title>Antibiotic resistance mechanisms of Myroides sp.</title>
        <authorList>
            <person name="Hu S."/>
            <person name="Yuan S."/>
            <person name="Qu H."/>
            <person name="Jiang T."/>
            <person name="Zhou Y."/>
            <person name="Wang M."/>
            <person name="Ming D."/>
        </authorList>
    </citation>
    <scope>NUCLEOTIDE SEQUENCE [LARGE SCALE GENOMIC DNA]</scope>
    <source>
        <strain evidence="9 10">PR63039</strain>
    </source>
</reference>
<dbReference type="RefSeq" id="WP_058699888.1">
    <property type="nucleotide sequence ID" value="NZ_CP013690.1"/>
</dbReference>
<dbReference type="KEGG" id="mod:AS202_18730"/>
<dbReference type="InterPro" id="IPR008979">
    <property type="entry name" value="Galactose-bd-like_sf"/>
</dbReference>
<dbReference type="AlphaFoldDB" id="A0AAI8C8R6"/>
<evidence type="ECO:0000256" key="1">
    <source>
        <dbReference type="ARBA" id="ARBA00011073"/>
    </source>
</evidence>
<evidence type="ECO:0000256" key="3">
    <source>
        <dbReference type="ARBA" id="ARBA00022729"/>
    </source>
</evidence>
<feature type="active site" description="Charge relay system" evidence="6">
    <location>
        <position position="174"/>
    </location>
</feature>
<evidence type="ECO:0008006" key="11">
    <source>
        <dbReference type="Google" id="ProtNLM"/>
    </source>
</evidence>
<dbReference type="EMBL" id="CP013690">
    <property type="protein sequence ID" value="ALU28057.1"/>
    <property type="molecule type" value="Genomic_DNA"/>
</dbReference>
<sequence>MRKIIVTGFALLCLGVYDNYGQTISTRSAVRSTYDLDKATREINAYTRKATLNKQEAFLEAEKRNLPTSGINARGNYFELSGIDKNGVLFYKSTLNYGSRLTAKVIGIKKEVGVNQYLEGEGMTVGIIDGLPLLDTHQEFYTTTSNTTSRVTLGESVPTLTTYNAKGHQKSRSHATHVGATMVGLGYNQKAQGIAPKAKLVSYSWNNDYRKMGQMASGGILVSNHSYGYNYFDDYGYLNEPSLIKNFGAYSEHSREFDRVAYLFAYYQPVIAAGNDGEFHYNVYSGSQKENCNCDLLNDSSVSKNAVVVAAVEEVAKYTGPSDVVLASFSSQGPTNDFRIKPDISAKGVDVLSAAYRNPSPLYGVPETSLYAYSDGTSMAAPAVSGVFTLWQEWAIHASSTNMPFKSATLRALMAHTADEAGRAAGPDHLFGWGVINAKAGVDVMLAAKDKRSTYMLENELREQQKYTQEIQVGEKMSKMVVTLAWTDPPGTVTSQNSDENYKRNHSDLVNDLDVVVRKGNNTYYPWKLNKNFNDLSAIQGVNDVDNIEKIELYDVEPGTYVIEVTHKGRLQTGKQEYSLISTVGEFDDLQESKVEGKQVVRLWPNPVEDNLYVSLDKTYNGKVIDMKVYDMNGRLVLSSSDTVQQERVSINMASLNSNIYIVEVKGDNLSKTVRIAKR</sequence>
<feature type="active site" description="Charge relay system" evidence="6">
    <location>
        <position position="378"/>
    </location>
</feature>
<evidence type="ECO:0000256" key="6">
    <source>
        <dbReference type="PROSITE-ProRule" id="PRU01240"/>
    </source>
</evidence>
<dbReference type="PANTHER" id="PTHR43399:SF4">
    <property type="entry name" value="CELL WALL-ASSOCIATED PROTEASE"/>
    <property type="match status" value="1"/>
</dbReference>
<keyword evidence="3" id="KW-0732">Signal</keyword>
<dbReference type="PROSITE" id="PS51892">
    <property type="entry name" value="SUBTILASE"/>
    <property type="match status" value="1"/>
</dbReference>